<dbReference type="InterPro" id="IPR019965">
    <property type="entry name" value="PPOX_F420-dep_Rv2061_put"/>
</dbReference>
<dbReference type="Gene3D" id="2.30.110.10">
    <property type="entry name" value="Electron Transport, Fmn-binding Protein, Chain A"/>
    <property type="match status" value="1"/>
</dbReference>
<accession>A0A3E0G7Y9</accession>
<dbReference type="PANTHER" id="PTHR35176">
    <property type="entry name" value="HEME OXYGENASE HI_0854-RELATED"/>
    <property type="match status" value="1"/>
</dbReference>
<dbReference type="NCBIfam" id="TIGR03666">
    <property type="entry name" value="Rv2061_F420"/>
    <property type="match status" value="1"/>
</dbReference>
<proteinExistence type="predicted"/>
<organism evidence="3 4">
    <name type="scientific">Kutzneria buriramensis</name>
    <dbReference type="NCBI Taxonomy" id="1045776"/>
    <lineage>
        <taxon>Bacteria</taxon>
        <taxon>Bacillati</taxon>
        <taxon>Actinomycetota</taxon>
        <taxon>Actinomycetes</taxon>
        <taxon>Pseudonocardiales</taxon>
        <taxon>Pseudonocardiaceae</taxon>
        <taxon>Kutzneria</taxon>
    </lineage>
</organism>
<evidence type="ECO:0000313" key="4">
    <source>
        <dbReference type="Proteomes" id="UP000256269"/>
    </source>
</evidence>
<reference evidence="3 4" key="1">
    <citation type="submission" date="2018-08" db="EMBL/GenBank/DDBJ databases">
        <title>Genomic Encyclopedia of Archaeal and Bacterial Type Strains, Phase II (KMG-II): from individual species to whole genera.</title>
        <authorList>
            <person name="Goeker M."/>
        </authorList>
    </citation>
    <scope>NUCLEOTIDE SEQUENCE [LARGE SCALE GENOMIC DNA]</scope>
    <source>
        <strain evidence="3 4">DSM 45791</strain>
    </source>
</reference>
<keyword evidence="1" id="KW-0560">Oxidoreductase</keyword>
<dbReference type="SUPFAM" id="SSF50475">
    <property type="entry name" value="FMN-binding split barrel"/>
    <property type="match status" value="1"/>
</dbReference>
<dbReference type="EMBL" id="QUNO01000040">
    <property type="protein sequence ID" value="REH17937.1"/>
    <property type="molecule type" value="Genomic_DNA"/>
</dbReference>
<sequence>MNLNAQIVASKQISLTTYRKDGTPVPTPVWYVMDGDTMTVVTGATSAKVKRIRNNPRVDIAACDVRGNVKPRAEHVAGTAHLLDETQTSNARALLAKRYIASRVGNWFARALHLKRDPMIGIAITF</sequence>
<evidence type="ECO:0000256" key="1">
    <source>
        <dbReference type="ARBA" id="ARBA00023002"/>
    </source>
</evidence>
<comment type="caution">
    <text evidence="3">The sequence shown here is derived from an EMBL/GenBank/DDBJ whole genome shotgun (WGS) entry which is preliminary data.</text>
</comment>
<dbReference type="Pfam" id="PF01243">
    <property type="entry name" value="PNPOx_N"/>
    <property type="match status" value="1"/>
</dbReference>
<dbReference type="GO" id="GO:0005829">
    <property type="term" value="C:cytosol"/>
    <property type="evidence" value="ECO:0007669"/>
    <property type="project" value="TreeGrafter"/>
</dbReference>
<feature type="domain" description="Pyridoxamine 5'-phosphate oxidase N-terminal" evidence="2">
    <location>
        <begin position="5"/>
        <end position="101"/>
    </location>
</feature>
<dbReference type="InterPro" id="IPR011576">
    <property type="entry name" value="Pyridox_Oxase_N"/>
</dbReference>
<dbReference type="PANTHER" id="PTHR35176:SF11">
    <property type="entry name" value="PYRIDOXAMINE 5'-PHOSPHATE OXIDASE FAMILY PROTEIN"/>
    <property type="match status" value="1"/>
</dbReference>
<dbReference type="AlphaFoldDB" id="A0A3E0G7Y9"/>
<dbReference type="GO" id="GO:0070967">
    <property type="term" value="F:coenzyme F420 binding"/>
    <property type="evidence" value="ECO:0007669"/>
    <property type="project" value="TreeGrafter"/>
</dbReference>
<evidence type="ECO:0000259" key="2">
    <source>
        <dbReference type="Pfam" id="PF01243"/>
    </source>
</evidence>
<dbReference type="GO" id="GO:0016627">
    <property type="term" value="F:oxidoreductase activity, acting on the CH-CH group of donors"/>
    <property type="evidence" value="ECO:0007669"/>
    <property type="project" value="TreeGrafter"/>
</dbReference>
<keyword evidence="4" id="KW-1185">Reference proteome</keyword>
<evidence type="ECO:0000313" key="3">
    <source>
        <dbReference type="EMBL" id="REH17937.1"/>
    </source>
</evidence>
<protein>
    <recommendedName>
        <fullName evidence="2">Pyridoxamine 5'-phosphate oxidase N-terminal domain-containing protein</fullName>
    </recommendedName>
</protein>
<gene>
    <name evidence="3" type="ORF">BCF44_14017</name>
</gene>
<dbReference type="InterPro" id="IPR012349">
    <property type="entry name" value="Split_barrel_FMN-bd"/>
</dbReference>
<name>A0A3E0G7Y9_9PSEU</name>
<dbReference type="Proteomes" id="UP000256269">
    <property type="component" value="Unassembled WGS sequence"/>
</dbReference>
<dbReference type="OrthoDB" id="5738083at2"/>
<dbReference type="InterPro" id="IPR052019">
    <property type="entry name" value="F420H2_bilvrd_red/Heme_oxyg"/>
</dbReference>